<dbReference type="InterPro" id="IPR037171">
    <property type="entry name" value="NagB/RpiA_transferase-like"/>
</dbReference>
<name>A0ABQ5YFC0_9NEIS</name>
<dbReference type="Proteomes" id="UP001156706">
    <property type="component" value="Unassembled WGS sequence"/>
</dbReference>
<dbReference type="EC" id="6.3.3.2" evidence="4"/>
<dbReference type="PANTHER" id="PTHR23407">
    <property type="entry name" value="ATPASE INHIBITOR/5-FORMYLTETRAHYDROFOLATE CYCLO-LIGASE"/>
    <property type="match status" value="1"/>
</dbReference>
<dbReference type="InterPro" id="IPR024185">
    <property type="entry name" value="FTHF_cligase-like_sf"/>
</dbReference>
<gene>
    <name evidence="5" type="ORF">GCM10007907_11020</name>
</gene>
<sequence length="191" mass="21611">MTDKATLRRQLRRRRMAVPAAERERAERLVSARLRPLLRRGMRLAAYVALGSELSLAPLISLAQARGVAVYLPVVPRRGRRMRFAALADPQGVWRRNRYGIREYHARKLISARALDMVLLPLVGFDAQGGRLGQGGGYYDTTFAFRAHRQQWKKPRLWGVGFECQRVAAIPREPHDAPLDGVVSEAALYRA</sequence>
<dbReference type="EMBL" id="BSOG01000001">
    <property type="protein sequence ID" value="GLR12312.1"/>
    <property type="molecule type" value="Genomic_DNA"/>
</dbReference>
<evidence type="ECO:0000256" key="4">
    <source>
        <dbReference type="RuleBase" id="RU361279"/>
    </source>
</evidence>
<comment type="cofactor">
    <cofactor evidence="4">
        <name>Mg(2+)</name>
        <dbReference type="ChEBI" id="CHEBI:18420"/>
    </cofactor>
</comment>
<comment type="similarity">
    <text evidence="1 4">Belongs to the 5-formyltetrahydrofolate cyclo-ligase family.</text>
</comment>
<keyword evidence="4" id="KW-0479">Metal-binding</keyword>
<evidence type="ECO:0000256" key="3">
    <source>
        <dbReference type="ARBA" id="ARBA00022840"/>
    </source>
</evidence>
<dbReference type="PIRSF" id="PIRSF006806">
    <property type="entry name" value="FTHF_cligase"/>
    <property type="match status" value="1"/>
</dbReference>
<evidence type="ECO:0000256" key="2">
    <source>
        <dbReference type="ARBA" id="ARBA00022741"/>
    </source>
</evidence>
<comment type="catalytic activity">
    <reaction evidence="4">
        <text>(6S)-5-formyl-5,6,7,8-tetrahydrofolate + ATP = (6R)-5,10-methenyltetrahydrofolate + ADP + phosphate</text>
        <dbReference type="Rhea" id="RHEA:10488"/>
        <dbReference type="ChEBI" id="CHEBI:30616"/>
        <dbReference type="ChEBI" id="CHEBI:43474"/>
        <dbReference type="ChEBI" id="CHEBI:57455"/>
        <dbReference type="ChEBI" id="CHEBI:57457"/>
        <dbReference type="ChEBI" id="CHEBI:456216"/>
        <dbReference type="EC" id="6.3.3.2"/>
    </reaction>
</comment>
<dbReference type="Pfam" id="PF01812">
    <property type="entry name" value="5-FTHF_cyc-lig"/>
    <property type="match status" value="1"/>
</dbReference>
<dbReference type="RefSeq" id="WP_284195440.1">
    <property type="nucleotide sequence ID" value="NZ_BSOG01000001.1"/>
</dbReference>
<dbReference type="InterPro" id="IPR002698">
    <property type="entry name" value="FTHF_cligase"/>
</dbReference>
<evidence type="ECO:0000313" key="5">
    <source>
        <dbReference type="EMBL" id="GLR12312.1"/>
    </source>
</evidence>
<dbReference type="NCBIfam" id="TIGR02727">
    <property type="entry name" value="MTHFS_bact"/>
    <property type="match status" value="1"/>
</dbReference>
<evidence type="ECO:0000313" key="6">
    <source>
        <dbReference type="Proteomes" id="UP001156706"/>
    </source>
</evidence>
<proteinExistence type="inferred from homology"/>
<dbReference type="PANTHER" id="PTHR23407:SF1">
    <property type="entry name" value="5-FORMYLTETRAHYDROFOLATE CYCLO-LIGASE"/>
    <property type="match status" value="1"/>
</dbReference>
<comment type="caution">
    <text evidence="5">The sequence shown here is derived from an EMBL/GenBank/DDBJ whole genome shotgun (WGS) entry which is preliminary data.</text>
</comment>
<evidence type="ECO:0000256" key="1">
    <source>
        <dbReference type="ARBA" id="ARBA00010638"/>
    </source>
</evidence>
<organism evidence="5 6">
    <name type="scientific">Chitinimonas prasina</name>
    <dbReference type="NCBI Taxonomy" id="1434937"/>
    <lineage>
        <taxon>Bacteria</taxon>
        <taxon>Pseudomonadati</taxon>
        <taxon>Pseudomonadota</taxon>
        <taxon>Betaproteobacteria</taxon>
        <taxon>Neisseriales</taxon>
        <taxon>Chitinibacteraceae</taxon>
        <taxon>Chitinimonas</taxon>
    </lineage>
</organism>
<keyword evidence="2 4" id="KW-0547">Nucleotide-binding</keyword>
<keyword evidence="4" id="KW-0460">Magnesium</keyword>
<accession>A0ABQ5YFC0</accession>
<keyword evidence="6" id="KW-1185">Reference proteome</keyword>
<reference evidence="6" key="1">
    <citation type="journal article" date="2019" name="Int. J. Syst. Evol. Microbiol.">
        <title>The Global Catalogue of Microorganisms (GCM) 10K type strain sequencing project: providing services to taxonomists for standard genome sequencing and annotation.</title>
        <authorList>
            <consortium name="The Broad Institute Genomics Platform"/>
            <consortium name="The Broad Institute Genome Sequencing Center for Infectious Disease"/>
            <person name="Wu L."/>
            <person name="Ma J."/>
        </authorList>
    </citation>
    <scope>NUCLEOTIDE SEQUENCE [LARGE SCALE GENOMIC DNA]</scope>
    <source>
        <strain evidence="6">NBRC 110044</strain>
    </source>
</reference>
<dbReference type="Gene3D" id="3.40.50.10420">
    <property type="entry name" value="NagB/RpiA/CoA transferase-like"/>
    <property type="match status" value="1"/>
</dbReference>
<protein>
    <recommendedName>
        <fullName evidence="4">5-formyltetrahydrofolate cyclo-ligase</fullName>
        <ecNumber evidence="4">6.3.3.2</ecNumber>
    </recommendedName>
</protein>
<keyword evidence="3 4" id="KW-0067">ATP-binding</keyword>
<dbReference type="SUPFAM" id="SSF100950">
    <property type="entry name" value="NagB/RpiA/CoA transferase-like"/>
    <property type="match status" value="1"/>
</dbReference>